<name>A0A2J6NLS5_9LACO</name>
<organism evidence="1 2">
    <name type="scientific">Limosilactobacillus pontis</name>
    <dbReference type="NCBI Taxonomy" id="35787"/>
    <lineage>
        <taxon>Bacteria</taxon>
        <taxon>Bacillati</taxon>
        <taxon>Bacillota</taxon>
        <taxon>Bacilli</taxon>
        <taxon>Lactobacillales</taxon>
        <taxon>Lactobacillaceae</taxon>
        <taxon>Limosilactobacillus</taxon>
    </lineage>
</organism>
<dbReference type="RefSeq" id="WP_104689002.1">
    <property type="nucleotide sequence ID" value="NZ_JBKTHY010000007.1"/>
</dbReference>
<dbReference type="Proteomes" id="UP000239920">
    <property type="component" value="Unassembled WGS sequence"/>
</dbReference>
<protein>
    <submittedName>
        <fullName evidence="1">Sugar-phosphatase</fullName>
    </submittedName>
</protein>
<dbReference type="GO" id="GO:0000287">
    <property type="term" value="F:magnesium ion binding"/>
    <property type="evidence" value="ECO:0007669"/>
    <property type="project" value="TreeGrafter"/>
</dbReference>
<dbReference type="SUPFAM" id="SSF56784">
    <property type="entry name" value="HAD-like"/>
    <property type="match status" value="1"/>
</dbReference>
<evidence type="ECO:0000313" key="2">
    <source>
        <dbReference type="Proteomes" id="UP000239920"/>
    </source>
</evidence>
<dbReference type="CDD" id="cd07516">
    <property type="entry name" value="HAD_Pase"/>
    <property type="match status" value="1"/>
</dbReference>
<dbReference type="Gene3D" id="3.40.50.1000">
    <property type="entry name" value="HAD superfamily/HAD-like"/>
    <property type="match status" value="1"/>
</dbReference>
<dbReference type="InterPro" id="IPR000150">
    <property type="entry name" value="Cof"/>
</dbReference>
<proteinExistence type="predicted"/>
<reference evidence="1 2" key="1">
    <citation type="submission" date="2017-09" db="EMBL/GenBank/DDBJ databases">
        <title>Bacterial strain isolated from the female urinary microbiota.</title>
        <authorList>
            <person name="Thomas-White K."/>
            <person name="Kumar N."/>
            <person name="Forster S."/>
            <person name="Putonti C."/>
            <person name="Lawley T."/>
            <person name="Wolfe A.J."/>
        </authorList>
    </citation>
    <scope>NUCLEOTIDE SEQUENCE [LARGE SCALE GENOMIC DNA]</scope>
    <source>
        <strain evidence="1 2">UMB0683</strain>
    </source>
</reference>
<dbReference type="InterPro" id="IPR036412">
    <property type="entry name" value="HAD-like_sf"/>
</dbReference>
<comment type="caution">
    <text evidence="1">The sequence shown here is derived from an EMBL/GenBank/DDBJ whole genome shotgun (WGS) entry which is preliminary data.</text>
</comment>
<dbReference type="GO" id="GO:0005829">
    <property type="term" value="C:cytosol"/>
    <property type="evidence" value="ECO:0007669"/>
    <property type="project" value="TreeGrafter"/>
</dbReference>
<dbReference type="NCBIfam" id="TIGR00099">
    <property type="entry name" value="Cof-subfamily"/>
    <property type="match status" value="1"/>
</dbReference>
<dbReference type="Gene3D" id="3.30.1240.10">
    <property type="match status" value="1"/>
</dbReference>
<dbReference type="GO" id="GO:0016791">
    <property type="term" value="F:phosphatase activity"/>
    <property type="evidence" value="ECO:0007669"/>
    <property type="project" value="TreeGrafter"/>
</dbReference>
<dbReference type="EMBL" id="PNFV01000007">
    <property type="protein sequence ID" value="PMB82275.1"/>
    <property type="molecule type" value="Genomic_DNA"/>
</dbReference>
<dbReference type="InterPro" id="IPR023214">
    <property type="entry name" value="HAD_sf"/>
</dbReference>
<dbReference type="NCBIfam" id="TIGR01484">
    <property type="entry name" value="HAD-SF-IIB"/>
    <property type="match status" value="1"/>
</dbReference>
<dbReference type="NCBIfam" id="NF007806">
    <property type="entry name" value="PRK10513.1"/>
    <property type="match status" value="1"/>
</dbReference>
<accession>A0A2J6NLS5</accession>
<dbReference type="SFLD" id="SFLDS00003">
    <property type="entry name" value="Haloacid_Dehalogenase"/>
    <property type="match status" value="1"/>
</dbReference>
<dbReference type="Pfam" id="PF08282">
    <property type="entry name" value="Hydrolase_3"/>
    <property type="match status" value="1"/>
</dbReference>
<dbReference type="AlphaFoldDB" id="A0A2J6NLS5"/>
<dbReference type="OrthoDB" id="9790031at2"/>
<dbReference type="SFLD" id="SFLDG01140">
    <property type="entry name" value="C2.B:_Phosphomannomutase_and_P"/>
    <property type="match status" value="1"/>
</dbReference>
<dbReference type="InterPro" id="IPR006379">
    <property type="entry name" value="HAD-SF_hydro_IIB"/>
</dbReference>
<sequence>MSIKLIAIDIDGTLINDQRQITPKTVTALKKASAAGIKVVLCTGRPMTGVEAYLEQLGVANQDNEYVVSFNGGLAQSTSGNVIVDHSISFNDYVDWENYCLKEGVHSQIETRDYIYTTNQNLSYYTIYESELVSMPVRYRSMDEMSRERDQYIIAKAMMVDTKDKIDTVLADLPQDLRDRFSIVRSEDFYLEFMHPDASKGKTLKTLSKQLGIKQNEVMALGNAQNDNSMIEFAGIGVAMGNSIPETLAVADVTVADNNHDGVAEAVNKYVFDQK</sequence>
<evidence type="ECO:0000313" key="1">
    <source>
        <dbReference type="EMBL" id="PMB82275.1"/>
    </source>
</evidence>
<dbReference type="PANTHER" id="PTHR10000">
    <property type="entry name" value="PHOSPHOSERINE PHOSPHATASE"/>
    <property type="match status" value="1"/>
</dbReference>
<dbReference type="PANTHER" id="PTHR10000:SF8">
    <property type="entry name" value="HAD SUPERFAMILY HYDROLASE-LIKE, TYPE 3"/>
    <property type="match status" value="1"/>
</dbReference>
<gene>
    <name evidence="1" type="ORF">CK797_06800</name>
</gene>